<name>A0A067SXP9_GALM3</name>
<evidence type="ECO:0000256" key="1">
    <source>
        <dbReference type="SAM" id="MobiDB-lite"/>
    </source>
</evidence>
<accession>A0A067SXP9</accession>
<feature type="compositionally biased region" description="Basic and acidic residues" evidence="1">
    <location>
        <begin position="35"/>
        <end position="52"/>
    </location>
</feature>
<keyword evidence="3" id="KW-1185">Reference proteome</keyword>
<sequence>MPAFRSRKMCAGYAEEAAQARKEARKQTQRVARQKAREAKKNMTEEEKEADKLAELARKAARDSKKKWGSTLVPWVHNDKFSFPVGTVVMYKSDAKSAYSLTEKEVLTLKYESIYGAWASFVSQKDAVDLSHRKYEAGAYKAGFTDGQVNERLRLFKKVNNSNSHKKNFKEQY</sequence>
<gene>
    <name evidence="2" type="ORF">GALMADRAFT_211185</name>
</gene>
<evidence type="ECO:0000313" key="2">
    <source>
        <dbReference type="EMBL" id="KDR75735.1"/>
    </source>
</evidence>
<protein>
    <submittedName>
        <fullName evidence="2">Uncharacterized protein</fullName>
    </submittedName>
</protein>
<dbReference type="Proteomes" id="UP000027222">
    <property type="component" value="Unassembled WGS sequence"/>
</dbReference>
<evidence type="ECO:0000313" key="3">
    <source>
        <dbReference type="Proteomes" id="UP000027222"/>
    </source>
</evidence>
<proteinExistence type="predicted"/>
<organism evidence="2 3">
    <name type="scientific">Galerina marginata (strain CBS 339.88)</name>
    <dbReference type="NCBI Taxonomy" id="685588"/>
    <lineage>
        <taxon>Eukaryota</taxon>
        <taxon>Fungi</taxon>
        <taxon>Dikarya</taxon>
        <taxon>Basidiomycota</taxon>
        <taxon>Agaricomycotina</taxon>
        <taxon>Agaricomycetes</taxon>
        <taxon>Agaricomycetidae</taxon>
        <taxon>Agaricales</taxon>
        <taxon>Agaricineae</taxon>
        <taxon>Strophariaceae</taxon>
        <taxon>Galerina</taxon>
    </lineage>
</organism>
<feature type="region of interest" description="Disordered" evidence="1">
    <location>
        <begin position="17"/>
        <end position="52"/>
    </location>
</feature>
<dbReference type="HOGENOM" id="CLU_1547686_0_0_1"/>
<dbReference type="OrthoDB" id="3051604at2759"/>
<dbReference type="AlphaFoldDB" id="A0A067SXP9"/>
<reference evidence="3" key="1">
    <citation type="journal article" date="2014" name="Proc. Natl. Acad. Sci. U.S.A.">
        <title>Extensive sampling of basidiomycete genomes demonstrates inadequacy of the white-rot/brown-rot paradigm for wood decay fungi.</title>
        <authorList>
            <person name="Riley R."/>
            <person name="Salamov A.A."/>
            <person name="Brown D.W."/>
            <person name="Nagy L.G."/>
            <person name="Floudas D."/>
            <person name="Held B.W."/>
            <person name="Levasseur A."/>
            <person name="Lombard V."/>
            <person name="Morin E."/>
            <person name="Otillar R."/>
            <person name="Lindquist E.A."/>
            <person name="Sun H."/>
            <person name="LaButti K.M."/>
            <person name="Schmutz J."/>
            <person name="Jabbour D."/>
            <person name="Luo H."/>
            <person name="Baker S.E."/>
            <person name="Pisabarro A.G."/>
            <person name="Walton J.D."/>
            <person name="Blanchette R.A."/>
            <person name="Henrissat B."/>
            <person name="Martin F."/>
            <person name="Cullen D."/>
            <person name="Hibbett D.S."/>
            <person name="Grigoriev I.V."/>
        </authorList>
    </citation>
    <scope>NUCLEOTIDE SEQUENCE [LARGE SCALE GENOMIC DNA]</scope>
    <source>
        <strain evidence="3">CBS 339.88</strain>
    </source>
</reference>
<dbReference type="EMBL" id="KL142380">
    <property type="protein sequence ID" value="KDR75735.1"/>
    <property type="molecule type" value="Genomic_DNA"/>
</dbReference>